<evidence type="ECO:0000313" key="16">
    <source>
        <dbReference type="Proteomes" id="UP000199584"/>
    </source>
</evidence>
<feature type="active site" evidence="13">
    <location>
        <position position="149"/>
    </location>
</feature>
<evidence type="ECO:0000313" key="15">
    <source>
        <dbReference type="EMBL" id="SFR15143.1"/>
    </source>
</evidence>
<evidence type="ECO:0000256" key="11">
    <source>
        <dbReference type="ARBA" id="ARBA00023204"/>
    </source>
</evidence>
<evidence type="ECO:0000256" key="7">
    <source>
        <dbReference type="ARBA" id="ARBA00022801"/>
    </source>
</evidence>
<dbReference type="PRINTS" id="PR00696">
    <property type="entry name" value="RSOLVASERUVC"/>
</dbReference>
<dbReference type="GO" id="GO:0008821">
    <property type="term" value="F:crossover junction DNA endonuclease activity"/>
    <property type="evidence" value="ECO:0007669"/>
    <property type="project" value="UniProtKB-UniRule"/>
</dbReference>
<dbReference type="GO" id="GO:0048476">
    <property type="term" value="C:Holliday junction resolvase complex"/>
    <property type="evidence" value="ECO:0007669"/>
    <property type="project" value="UniProtKB-UniRule"/>
</dbReference>
<keyword evidence="4 13" id="KW-0479">Metal-binding</keyword>
<comment type="subcellular location">
    <subcellularLocation>
        <location evidence="13">Cytoplasm</location>
    </subcellularLocation>
</comment>
<accession>A0A1I6EBK2</accession>
<feature type="binding site" evidence="13">
    <location>
        <position position="16"/>
    </location>
    <ligand>
        <name>Mg(2+)</name>
        <dbReference type="ChEBI" id="CHEBI:18420"/>
        <label>1</label>
    </ligand>
</feature>
<feature type="active site" evidence="13">
    <location>
        <position position="16"/>
    </location>
</feature>
<dbReference type="NCBIfam" id="TIGR00228">
    <property type="entry name" value="ruvC"/>
    <property type="match status" value="1"/>
</dbReference>
<evidence type="ECO:0000256" key="9">
    <source>
        <dbReference type="ARBA" id="ARBA00023125"/>
    </source>
</evidence>
<protein>
    <recommendedName>
        <fullName evidence="13 14">Crossover junction endodeoxyribonuclease RuvC</fullName>
        <ecNumber evidence="13 14">3.1.21.10</ecNumber>
    </recommendedName>
    <alternativeName>
        <fullName evidence="13">Holliday junction nuclease RuvC</fullName>
    </alternativeName>
    <alternativeName>
        <fullName evidence="13">Holliday junction resolvase RuvC</fullName>
    </alternativeName>
</protein>
<dbReference type="Proteomes" id="UP000199584">
    <property type="component" value="Unassembled WGS sequence"/>
</dbReference>
<keyword evidence="8 13" id="KW-0460">Magnesium</keyword>
<sequence>MLPFNGVKIMRILGIDPGIAITGYGVIDVAGNSFLPVKYGCIRSDADMPPERRLNILFSELKDLIIKYRPGHMAVEELFFNRNVRTAMVVGQARGVVLLAAARAGISVCQYTPLQVKQAVVGRGRAEKKQVQYMIKVLLNLPEIPSPDDVADALAVAVCHANSSSGLGALL</sequence>
<gene>
    <name evidence="13" type="primary">ruvC</name>
    <name evidence="15" type="ORF">SAMN05660706_13437</name>
</gene>
<keyword evidence="3 13" id="KW-0540">Nuclease</keyword>
<dbReference type="PANTHER" id="PTHR30194:SF3">
    <property type="entry name" value="CROSSOVER JUNCTION ENDODEOXYRIBONUCLEASE RUVC"/>
    <property type="match status" value="1"/>
</dbReference>
<dbReference type="Gene3D" id="3.30.420.10">
    <property type="entry name" value="Ribonuclease H-like superfamily/Ribonuclease H"/>
    <property type="match status" value="1"/>
</dbReference>
<dbReference type="GO" id="GO:0005737">
    <property type="term" value="C:cytoplasm"/>
    <property type="evidence" value="ECO:0007669"/>
    <property type="project" value="UniProtKB-SubCell"/>
</dbReference>
<comment type="similarity">
    <text evidence="1 13">Belongs to the RuvC family.</text>
</comment>
<dbReference type="GO" id="GO:0006281">
    <property type="term" value="P:DNA repair"/>
    <property type="evidence" value="ECO:0007669"/>
    <property type="project" value="UniProtKB-UniRule"/>
</dbReference>
<dbReference type="InterPro" id="IPR020563">
    <property type="entry name" value="X-over_junc_endoDNase_Mg_BS"/>
</dbReference>
<evidence type="ECO:0000256" key="2">
    <source>
        <dbReference type="ARBA" id="ARBA00022490"/>
    </source>
</evidence>
<organism evidence="15 16">
    <name type="scientific">Desulfoscipio geothermicus DSM 3669</name>
    <dbReference type="NCBI Taxonomy" id="1121426"/>
    <lineage>
        <taxon>Bacteria</taxon>
        <taxon>Bacillati</taxon>
        <taxon>Bacillota</taxon>
        <taxon>Clostridia</taxon>
        <taxon>Eubacteriales</taxon>
        <taxon>Desulfallaceae</taxon>
        <taxon>Desulfoscipio</taxon>
    </lineage>
</organism>
<dbReference type="GO" id="GO:0006310">
    <property type="term" value="P:DNA recombination"/>
    <property type="evidence" value="ECO:0007669"/>
    <property type="project" value="UniProtKB-UniRule"/>
</dbReference>
<keyword evidence="11 13" id="KW-0234">DNA repair</keyword>
<dbReference type="InterPro" id="IPR002176">
    <property type="entry name" value="X-over_junc_endoDNase_RuvC"/>
</dbReference>
<keyword evidence="7 13" id="KW-0378">Hydrolase</keyword>
<keyword evidence="6 13" id="KW-0227">DNA damage</keyword>
<proteinExistence type="inferred from homology"/>
<dbReference type="CDD" id="cd16962">
    <property type="entry name" value="RuvC"/>
    <property type="match status" value="1"/>
</dbReference>
<keyword evidence="2 13" id="KW-0963">Cytoplasm</keyword>
<evidence type="ECO:0000256" key="12">
    <source>
        <dbReference type="ARBA" id="ARBA00029354"/>
    </source>
</evidence>
<evidence type="ECO:0000256" key="6">
    <source>
        <dbReference type="ARBA" id="ARBA00022763"/>
    </source>
</evidence>
<dbReference type="InterPro" id="IPR036397">
    <property type="entry name" value="RNaseH_sf"/>
</dbReference>
<evidence type="ECO:0000256" key="8">
    <source>
        <dbReference type="ARBA" id="ARBA00022842"/>
    </source>
</evidence>
<keyword evidence="5 13" id="KW-0255">Endonuclease</keyword>
<reference evidence="16" key="1">
    <citation type="submission" date="2016-10" db="EMBL/GenBank/DDBJ databases">
        <authorList>
            <person name="Varghese N."/>
            <person name="Submissions S."/>
        </authorList>
    </citation>
    <scope>NUCLEOTIDE SEQUENCE [LARGE SCALE GENOMIC DNA]</scope>
    <source>
        <strain evidence="16">DSM 3669</strain>
    </source>
</reference>
<feature type="active site" evidence="13">
    <location>
        <position position="76"/>
    </location>
</feature>
<keyword evidence="16" id="KW-1185">Reference proteome</keyword>
<feature type="binding site" evidence="13">
    <location>
        <position position="149"/>
    </location>
    <ligand>
        <name>Mg(2+)</name>
        <dbReference type="ChEBI" id="CHEBI:18420"/>
        <label>1</label>
    </ligand>
</feature>
<feature type="binding site" evidence="13">
    <location>
        <position position="76"/>
    </location>
    <ligand>
        <name>Mg(2+)</name>
        <dbReference type="ChEBI" id="CHEBI:18420"/>
        <label>2</label>
    </ligand>
</feature>
<dbReference type="AlphaFoldDB" id="A0A1I6EBK2"/>
<keyword evidence="10 13" id="KW-0233">DNA recombination</keyword>
<evidence type="ECO:0000256" key="4">
    <source>
        <dbReference type="ARBA" id="ARBA00022723"/>
    </source>
</evidence>
<dbReference type="GO" id="GO:0003677">
    <property type="term" value="F:DNA binding"/>
    <property type="evidence" value="ECO:0007669"/>
    <property type="project" value="UniProtKB-KW"/>
</dbReference>
<dbReference type="InterPro" id="IPR012337">
    <property type="entry name" value="RNaseH-like_sf"/>
</dbReference>
<dbReference type="PANTHER" id="PTHR30194">
    <property type="entry name" value="CROSSOVER JUNCTION ENDODEOXYRIBONUCLEASE RUVC"/>
    <property type="match status" value="1"/>
</dbReference>
<dbReference type="NCBIfam" id="NF000711">
    <property type="entry name" value="PRK00039.2-1"/>
    <property type="match status" value="1"/>
</dbReference>
<dbReference type="EC" id="3.1.21.10" evidence="13 14"/>
<dbReference type="STRING" id="39060.SAMN05660706_13437"/>
<comment type="cofactor">
    <cofactor evidence="13">
        <name>Mg(2+)</name>
        <dbReference type="ChEBI" id="CHEBI:18420"/>
    </cofactor>
    <text evidence="13">Binds 2 Mg(2+) ion per subunit.</text>
</comment>
<dbReference type="PROSITE" id="PS01321">
    <property type="entry name" value="RUVC"/>
    <property type="match status" value="1"/>
</dbReference>
<evidence type="ECO:0000256" key="3">
    <source>
        <dbReference type="ARBA" id="ARBA00022722"/>
    </source>
</evidence>
<evidence type="ECO:0000256" key="1">
    <source>
        <dbReference type="ARBA" id="ARBA00009518"/>
    </source>
</evidence>
<comment type="subunit">
    <text evidence="13">Homodimer which binds Holliday junction (HJ) DNA. The HJ becomes 2-fold symmetrical on binding to RuvC with unstacked arms; it has a different conformation from HJ DNA in complex with RuvA. In the full resolvosome a probable DNA-RuvA(4)-RuvB(12)-RuvC(2) complex forms which resolves the HJ.</text>
</comment>
<dbReference type="HAMAP" id="MF_00034">
    <property type="entry name" value="RuvC"/>
    <property type="match status" value="1"/>
</dbReference>
<dbReference type="SUPFAM" id="SSF53098">
    <property type="entry name" value="Ribonuclease H-like"/>
    <property type="match status" value="1"/>
</dbReference>
<evidence type="ECO:0000256" key="5">
    <source>
        <dbReference type="ARBA" id="ARBA00022759"/>
    </source>
</evidence>
<evidence type="ECO:0000256" key="14">
    <source>
        <dbReference type="NCBIfam" id="TIGR00228"/>
    </source>
</evidence>
<keyword evidence="9 13" id="KW-0238">DNA-binding</keyword>
<dbReference type="Pfam" id="PF02075">
    <property type="entry name" value="RuvC"/>
    <property type="match status" value="1"/>
</dbReference>
<evidence type="ECO:0000256" key="13">
    <source>
        <dbReference type="HAMAP-Rule" id="MF_00034"/>
    </source>
</evidence>
<comment type="function">
    <text evidence="13">The RuvA-RuvB-RuvC complex processes Holliday junction (HJ) DNA during genetic recombination and DNA repair. Endonuclease that resolves HJ intermediates. Cleaves cruciform DNA by making single-stranded nicks across the HJ at symmetrical positions within the homologous arms, yielding a 5'-phosphate and a 3'-hydroxyl group; requires a central core of homology in the junction. The consensus cleavage sequence is 5'-(A/T)TT(C/G)-3'. Cleavage occurs on the 3'-side of the TT dinucleotide at the point of strand exchange. HJ branch migration catalyzed by RuvA-RuvB allows RuvC to scan DNA until it finds its consensus sequence, where it cleaves and resolves the cruciform DNA.</text>
</comment>
<name>A0A1I6EBK2_9FIRM</name>
<evidence type="ECO:0000256" key="10">
    <source>
        <dbReference type="ARBA" id="ARBA00023172"/>
    </source>
</evidence>
<dbReference type="FunFam" id="3.30.420.10:FF:000002">
    <property type="entry name" value="Crossover junction endodeoxyribonuclease RuvC"/>
    <property type="match status" value="1"/>
</dbReference>
<dbReference type="GO" id="GO:0000287">
    <property type="term" value="F:magnesium ion binding"/>
    <property type="evidence" value="ECO:0007669"/>
    <property type="project" value="UniProtKB-UniRule"/>
</dbReference>
<comment type="catalytic activity">
    <reaction evidence="12 13">
        <text>Endonucleolytic cleavage at a junction such as a reciprocal single-stranded crossover between two homologous DNA duplexes (Holliday junction).</text>
        <dbReference type="EC" id="3.1.21.10"/>
    </reaction>
</comment>
<dbReference type="EMBL" id="FOYM01000034">
    <property type="protein sequence ID" value="SFR15143.1"/>
    <property type="molecule type" value="Genomic_DNA"/>
</dbReference>